<evidence type="ECO:0000313" key="10">
    <source>
        <dbReference type="Proteomes" id="UP000807716"/>
    </source>
</evidence>
<evidence type="ECO:0000259" key="8">
    <source>
        <dbReference type="Pfam" id="PF04108"/>
    </source>
</evidence>
<evidence type="ECO:0000256" key="4">
    <source>
        <dbReference type="ARBA" id="ARBA00023006"/>
    </source>
</evidence>
<comment type="subcellular location">
    <subcellularLocation>
        <location evidence="6">Cytoplasm</location>
    </subcellularLocation>
    <subcellularLocation>
        <location evidence="6">Preautophagosomal structure membrane</location>
        <topology evidence="6">Peripheral membrane protein</topology>
    </subcellularLocation>
</comment>
<gene>
    <name evidence="9" type="primary">ATG17</name>
    <name evidence="9" type="ORF">DFQ27_009124</name>
</gene>
<dbReference type="Pfam" id="PF04108">
    <property type="entry name" value="ATG17_like"/>
    <property type="match status" value="1"/>
</dbReference>
<feature type="compositionally biased region" description="Acidic residues" evidence="7">
    <location>
        <begin position="129"/>
        <end position="138"/>
    </location>
</feature>
<feature type="region of interest" description="Disordered" evidence="7">
    <location>
        <begin position="104"/>
        <end position="155"/>
    </location>
</feature>
<dbReference type="PANTHER" id="PTHR28005:SF1">
    <property type="entry name" value="AUTOPHAGY-RELATED PROTEIN 17"/>
    <property type="match status" value="1"/>
</dbReference>
<comment type="caution">
    <text evidence="9">The sequence shown here is derived from an EMBL/GenBank/DDBJ whole genome shotgun (WGS) entry which is preliminary data.</text>
</comment>
<keyword evidence="5" id="KW-0472">Membrane</keyword>
<evidence type="ECO:0000256" key="5">
    <source>
        <dbReference type="ARBA" id="ARBA00023136"/>
    </source>
</evidence>
<dbReference type="GO" id="GO:1990316">
    <property type="term" value="C:Atg1/ULK1 kinase complex"/>
    <property type="evidence" value="ECO:0007669"/>
    <property type="project" value="TreeGrafter"/>
</dbReference>
<keyword evidence="4 6" id="KW-0072">Autophagy</keyword>
<feature type="domain" description="Autophagy protein ATG17-like" evidence="8">
    <location>
        <begin position="23"/>
        <end position="443"/>
    </location>
</feature>
<dbReference type="InterPro" id="IPR007240">
    <property type="entry name" value="Atg17"/>
</dbReference>
<evidence type="ECO:0000256" key="2">
    <source>
        <dbReference type="ARBA" id="ARBA00013806"/>
    </source>
</evidence>
<dbReference type="GO" id="GO:0000422">
    <property type="term" value="P:autophagy of mitochondrion"/>
    <property type="evidence" value="ECO:0007669"/>
    <property type="project" value="TreeGrafter"/>
</dbReference>
<protein>
    <recommendedName>
        <fullName evidence="2 6">Autophagy-related protein 17</fullName>
    </recommendedName>
</protein>
<feature type="compositionally biased region" description="Basic and acidic residues" evidence="7">
    <location>
        <begin position="107"/>
        <end position="128"/>
    </location>
</feature>
<accession>A0A9P6PS59</accession>
<evidence type="ECO:0000256" key="6">
    <source>
        <dbReference type="RuleBase" id="RU368080"/>
    </source>
</evidence>
<dbReference type="PANTHER" id="PTHR28005">
    <property type="entry name" value="AUTOPHAGY-RELATED PROTEIN 17"/>
    <property type="match status" value="1"/>
</dbReference>
<evidence type="ECO:0000256" key="3">
    <source>
        <dbReference type="ARBA" id="ARBA00022490"/>
    </source>
</evidence>
<organism evidence="9 10">
    <name type="scientific">Actinomortierella ambigua</name>
    <dbReference type="NCBI Taxonomy" id="1343610"/>
    <lineage>
        <taxon>Eukaryota</taxon>
        <taxon>Fungi</taxon>
        <taxon>Fungi incertae sedis</taxon>
        <taxon>Mucoromycota</taxon>
        <taxon>Mortierellomycotina</taxon>
        <taxon>Mortierellomycetes</taxon>
        <taxon>Mortierellales</taxon>
        <taxon>Mortierellaceae</taxon>
        <taxon>Actinomortierella</taxon>
    </lineage>
</organism>
<dbReference type="GO" id="GO:0060090">
    <property type="term" value="F:molecular adaptor activity"/>
    <property type="evidence" value="ECO:0007669"/>
    <property type="project" value="TreeGrafter"/>
</dbReference>
<feature type="compositionally biased region" description="Basic and acidic residues" evidence="7">
    <location>
        <begin position="139"/>
        <end position="155"/>
    </location>
</feature>
<dbReference type="GO" id="GO:0034727">
    <property type="term" value="P:piecemeal microautophagy of the nucleus"/>
    <property type="evidence" value="ECO:0007669"/>
    <property type="project" value="TreeGrafter"/>
</dbReference>
<dbReference type="OrthoDB" id="1937984at2759"/>
<reference evidence="9" key="1">
    <citation type="journal article" date="2020" name="Fungal Divers.">
        <title>Resolving the Mortierellaceae phylogeny through synthesis of multi-gene phylogenetics and phylogenomics.</title>
        <authorList>
            <person name="Vandepol N."/>
            <person name="Liber J."/>
            <person name="Desiro A."/>
            <person name="Na H."/>
            <person name="Kennedy M."/>
            <person name="Barry K."/>
            <person name="Grigoriev I.V."/>
            <person name="Miller A.N."/>
            <person name="O'Donnell K."/>
            <person name="Stajich J.E."/>
            <person name="Bonito G."/>
        </authorList>
    </citation>
    <scope>NUCLEOTIDE SEQUENCE</scope>
    <source>
        <strain evidence="9">BC1065</strain>
    </source>
</reference>
<name>A0A9P6PS59_9FUNG</name>
<dbReference type="EMBL" id="JAAAJB010000807">
    <property type="protein sequence ID" value="KAG0250938.1"/>
    <property type="molecule type" value="Genomic_DNA"/>
</dbReference>
<evidence type="ECO:0000313" key="9">
    <source>
        <dbReference type="EMBL" id="KAG0250938.1"/>
    </source>
</evidence>
<keyword evidence="10" id="KW-1185">Reference proteome</keyword>
<dbReference type="GO" id="GO:0034045">
    <property type="term" value="C:phagophore assembly site membrane"/>
    <property type="evidence" value="ECO:0007669"/>
    <property type="project" value="UniProtKB-SubCell"/>
</dbReference>
<proteinExistence type="inferred from homology"/>
<dbReference type="Proteomes" id="UP000807716">
    <property type="component" value="Unassembled WGS sequence"/>
</dbReference>
<keyword evidence="3 6" id="KW-0963">Cytoplasm</keyword>
<dbReference type="GO" id="GO:0030295">
    <property type="term" value="F:protein kinase activator activity"/>
    <property type="evidence" value="ECO:0007669"/>
    <property type="project" value="TreeGrafter"/>
</dbReference>
<evidence type="ECO:0000256" key="1">
    <source>
        <dbReference type="ARBA" id="ARBA00006259"/>
    </source>
</evidence>
<comment type="function">
    <text evidence="6">Autophagy-specific protein that functions in response to autophagy-inducing signals as a scaffold to recruit other ATG proteins to organize preautophagosomal structure (PAS) formation. Modulates the timing and magnitude of the autophagy response, such as the size of the sequestering vesicles. Plays particularly a role in pexophagy and nucleophagy.</text>
</comment>
<dbReference type="AlphaFoldDB" id="A0A9P6PS59"/>
<comment type="similarity">
    <text evidence="1 6">Belongs to the ATG17 family.</text>
</comment>
<sequence length="489" mass="55283">MDASARSFLLELMAKSKKGLLLAEQLCSQARAELDACQQHANGIEKIYSKLCFVSSQLWAQMKAVESLLRIAKTRASEIALTAKGLDADLKSVNRRMEQALQALRSRPVDSEIQKTRRLLDPNPRQEMEGGEGDDDGEGEKNVNHGKREDARMEPMDNFGARAAQEAASSRTTTTMGTTTTTREAVLYDFLDEESLQTLQRASREKMETIRTIRQRLEGHLQQLTEQRQAFNAYLASAIPLDHASATTFAREKIALQEQQTTTMAESLVSTANHYDQVAQILIADEQPLEEEMEVLKSDTAVMLVIIEELEESLEVVRAISEEIGVREHLYTTAHREAVALSKTMEGLEPLMTQLVEALKVAEGLEAEFDAAETIIAEINSLAIWYEEFHNSYGAMTLEIVRRNHIHREQKKMVADFIEKMNATYEEELTQRAKFAEQHGRFLPVDLCPPFADQPVQYEVIPHGDWRLPMPSRPTLQLIEQQLRELEGL</sequence>
<evidence type="ECO:0000256" key="7">
    <source>
        <dbReference type="SAM" id="MobiDB-lite"/>
    </source>
</evidence>
<dbReference type="GO" id="GO:0000045">
    <property type="term" value="P:autophagosome assembly"/>
    <property type="evidence" value="ECO:0007669"/>
    <property type="project" value="TreeGrafter"/>
</dbReference>
<dbReference type="InterPro" id="IPR045326">
    <property type="entry name" value="ATG17-like_dom"/>
</dbReference>